<evidence type="ECO:0000313" key="1">
    <source>
        <dbReference type="EMBL" id="MTD53871.1"/>
    </source>
</evidence>
<sequence length="99" mass="11001">METIEISESAQLYARMSQRASTLCEQLDDAINALLGVHQTVREVARADLDVMGELSATDSADLVQYVESALFSSRGAERIALSHQYELRRWATRKSATP</sequence>
<name>A0A6N7Z1U2_9PSEU</name>
<keyword evidence="2" id="KW-1185">Reference proteome</keyword>
<dbReference type="RefSeq" id="WP_154756110.1">
    <property type="nucleotide sequence ID" value="NZ_WMBA01000008.1"/>
</dbReference>
<dbReference type="Proteomes" id="UP000440096">
    <property type="component" value="Unassembled WGS sequence"/>
</dbReference>
<protein>
    <submittedName>
        <fullName evidence="1">Uncharacterized protein</fullName>
    </submittedName>
</protein>
<reference evidence="1 2" key="1">
    <citation type="submission" date="2019-11" db="EMBL/GenBank/DDBJ databases">
        <title>Draft genome of Amycolatopsis RM579.</title>
        <authorList>
            <person name="Duangmal K."/>
            <person name="Mingma R."/>
        </authorList>
    </citation>
    <scope>NUCLEOTIDE SEQUENCE [LARGE SCALE GENOMIC DNA]</scope>
    <source>
        <strain evidence="1 2">RM579</strain>
    </source>
</reference>
<evidence type="ECO:0000313" key="2">
    <source>
        <dbReference type="Proteomes" id="UP000440096"/>
    </source>
</evidence>
<organism evidence="1 2">
    <name type="scientific">Amycolatopsis pithecellobii</name>
    <dbReference type="NCBI Taxonomy" id="664692"/>
    <lineage>
        <taxon>Bacteria</taxon>
        <taxon>Bacillati</taxon>
        <taxon>Actinomycetota</taxon>
        <taxon>Actinomycetes</taxon>
        <taxon>Pseudonocardiales</taxon>
        <taxon>Pseudonocardiaceae</taxon>
        <taxon>Amycolatopsis</taxon>
    </lineage>
</organism>
<accession>A0A6N7Z1U2</accession>
<dbReference type="EMBL" id="WMBA01000008">
    <property type="protein sequence ID" value="MTD53871.1"/>
    <property type="molecule type" value="Genomic_DNA"/>
</dbReference>
<gene>
    <name evidence="1" type="ORF">GKO32_07745</name>
</gene>
<dbReference type="AlphaFoldDB" id="A0A6N7Z1U2"/>
<comment type="caution">
    <text evidence="1">The sequence shown here is derived from an EMBL/GenBank/DDBJ whole genome shotgun (WGS) entry which is preliminary data.</text>
</comment>
<proteinExistence type="predicted"/>